<dbReference type="PANTHER" id="PTHR21683">
    <property type="entry name" value="COILED-COIL DOMAIN-CONTAINING PROTEIN 42 LIKE-2-LIKE-RELATED"/>
    <property type="match status" value="1"/>
</dbReference>
<feature type="region of interest" description="Disordered" evidence="3">
    <location>
        <begin position="304"/>
        <end position="329"/>
    </location>
</feature>
<dbReference type="HOGENOM" id="CLU_049381_0_0_1"/>
<dbReference type="PANTHER" id="PTHR21683:SF18">
    <property type="entry name" value="COILED-COIL DOMAIN-CONTAINING PROTEIN 42 HOMOLOG"/>
    <property type="match status" value="1"/>
</dbReference>
<dbReference type="Pfam" id="PF13863">
    <property type="entry name" value="DUF4200"/>
    <property type="match status" value="1"/>
</dbReference>
<reference evidence="4" key="1">
    <citation type="journal article" date="2012" name="Nature">
        <title>The oyster genome reveals stress adaptation and complexity of shell formation.</title>
        <authorList>
            <person name="Zhang G."/>
            <person name="Fang X."/>
            <person name="Guo X."/>
            <person name="Li L."/>
            <person name="Luo R."/>
            <person name="Xu F."/>
            <person name="Yang P."/>
            <person name="Zhang L."/>
            <person name="Wang X."/>
            <person name="Qi H."/>
            <person name="Xiong Z."/>
            <person name="Que H."/>
            <person name="Xie Y."/>
            <person name="Holland P.W."/>
            <person name="Paps J."/>
            <person name="Zhu Y."/>
            <person name="Wu F."/>
            <person name="Chen Y."/>
            <person name="Wang J."/>
            <person name="Peng C."/>
            <person name="Meng J."/>
            <person name="Yang L."/>
            <person name="Liu J."/>
            <person name="Wen B."/>
            <person name="Zhang N."/>
            <person name="Huang Z."/>
            <person name="Zhu Q."/>
            <person name="Feng Y."/>
            <person name="Mount A."/>
            <person name="Hedgecock D."/>
            <person name="Xu Z."/>
            <person name="Liu Y."/>
            <person name="Domazet-Loso T."/>
            <person name="Du Y."/>
            <person name="Sun X."/>
            <person name="Zhang S."/>
            <person name="Liu B."/>
            <person name="Cheng P."/>
            <person name="Jiang X."/>
            <person name="Li J."/>
            <person name="Fan D."/>
            <person name="Wang W."/>
            <person name="Fu W."/>
            <person name="Wang T."/>
            <person name="Wang B."/>
            <person name="Zhang J."/>
            <person name="Peng Z."/>
            <person name="Li Y."/>
            <person name="Li N."/>
            <person name="Wang J."/>
            <person name="Chen M."/>
            <person name="He Y."/>
            <person name="Tan F."/>
            <person name="Song X."/>
            <person name="Zheng Q."/>
            <person name="Huang R."/>
            <person name="Yang H."/>
            <person name="Du X."/>
            <person name="Chen L."/>
            <person name="Yang M."/>
            <person name="Gaffney P.M."/>
            <person name="Wang S."/>
            <person name="Luo L."/>
            <person name="She Z."/>
            <person name="Ming Y."/>
            <person name="Huang W."/>
            <person name="Zhang S."/>
            <person name="Huang B."/>
            <person name="Zhang Y."/>
            <person name="Qu T."/>
            <person name="Ni P."/>
            <person name="Miao G."/>
            <person name="Wang J."/>
            <person name="Wang Q."/>
            <person name="Steinberg C.E."/>
            <person name="Wang H."/>
            <person name="Li N."/>
            <person name="Qian L."/>
            <person name="Zhang G."/>
            <person name="Li Y."/>
            <person name="Yang H."/>
            <person name="Liu X."/>
            <person name="Wang J."/>
            <person name="Yin Y."/>
            <person name="Wang J."/>
        </authorList>
    </citation>
    <scope>NUCLEOTIDE SEQUENCE [LARGE SCALE GENOMIC DNA]</scope>
    <source>
        <strain evidence="4">05x7-T-G4-1.051#20</strain>
    </source>
</reference>
<feature type="compositionally biased region" description="Polar residues" evidence="3">
    <location>
        <begin position="316"/>
        <end position="326"/>
    </location>
</feature>
<evidence type="ECO:0000313" key="4">
    <source>
        <dbReference type="EMBL" id="EKC37553.1"/>
    </source>
</evidence>
<feature type="coiled-coil region" evidence="2">
    <location>
        <begin position="117"/>
        <end position="162"/>
    </location>
</feature>
<feature type="region of interest" description="Disordered" evidence="3">
    <location>
        <begin position="377"/>
        <end position="410"/>
    </location>
</feature>
<evidence type="ECO:0000256" key="3">
    <source>
        <dbReference type="SAM" id="MobiDB-lite"/>
    </source>
</evidence>
<accession>K1QVE0</accession>
<sequence>MPTKQSMCYERCDIMLAQCWANIVCPTPTIDQRYNQLPTLAQRSHAIWDVPVIIGITNMDDNDRFKLELDDQKKNIFVTQLHERDDEDHDVTSFPVVKETGGQLLETGINTFQKTLLLKKEVEVAKVDAELEKCRQRFRQKMEELQQRKLNVQKKRQMMNNKVAKFDKFIKDNDAKRRRAIQKYQIEVLLKEQKQTEYEQLCEQLAALKKRKSYLERKVNQYKRFEEYLLKVIDIMPEDYIQDDDKIKGLMMRHKTLSESNKDLVDNLVHMGDEIEHLKKKLDDMKTDHDKRKVSINSHLAKLQNQQDKRQDSNKQQEQQFASNQGDMRKRRTELGVILMAIDNITEKCLKRLDSSMEDMTLEDKLQKIGAYLQEREDVAQMAAPSSSSSPKGSTDPHKSKVKKKVMVTG</sequence>
<organism evidence="4">
    <name type="scientific">Magallana gigas</name>
    <name type="common">Pacific oyster</name>
    <name type="synonym">Crassostrea gigas</name>
    <dbReference type="NCBI Taxonomy" id="29159"/>
    <lineage>
        <taxon>Eukaryota</taxon>
        <taxon>Metazoa</taxon>
        <taxon>Spiralia</taxon>
        <taxon>Lophotrochozoa</taxon>
        <taxon>Mollusca</taxon>
        <taxon>Bivalvia</taxon>
        <taxon>Autobranchia</taxon>
        <taxon>Pteriomorphia</taxon>
        <taxon>Ostreida</taxon>
        <taxon>Ostreoidea</taxon>
        <taxon>Ostreidae</taxon>
        <taxon>Magallana</taxon>
    </lineage>
</organism>
<keyword evidence="1 2" id="KW-0175">Coiled coil</keyword>
<feature type="compositionally biased region" description="Basic residues" evidence="3">
    <location>
        <begin position="400"/>
        <end position="410"/>
    </location>
</feature>
<proteinExistence type="predicted"/>
<evidence type="ECO:0000256" key="1">
    <source>
        <dbReference type="ARBA" id="ARBA00023054"/>
    </source>
</evidence>
<dbReference type="EMBL" id="JH817402">
    <property type="protein sequence ID" value="EKC37553.1"/>
    <property type="molecule type" value="Genomic_DNA"/>
</dbReference>
<dbReference type="GO" id="GO:0005856">
    <property type="term" value="C:cytoskeleton"/>
    <property type="evidence" value="ECO:0007669"/>
    <property type="project" value="UniProtKB-ARBA"/>
</dbReference>
<dbReference type="AlphaFoldDB" id="K1QVE0"/>
<name>K1QVE0_MAGGI</name>
<dbReference type="InParanoid" id="K1QVE0"/>
<evidence type="ECO:0000256" key="2">
    <source>
        <dbReference type="SAM" id="Coils"/>
    </source>
</evidence>
<protein>
    <submittedName>
        <fullName evidence="4">Coiled-coil domain-containing protein 42-like protein</fullName>
    </submittedName>
</protein>
<gene>
    <name evidence="4" type="ORF">CGI_10022076</name>
</gene>
<dbReference type="InterPro" id="IPR051147">
    <property type="entry name" value="CFAP_domain-containing"/>
</dbReference>
<feature type="coiled-coil region" evidence="2">
    <location>
        <begin position="191"/>
        <end position="218"/>
    </location>
</feature>
<dbReference type="InterPro" id="IPR025252">
    <property type="entry name" value="DUF4200"/>
</dbReference>